<feature type="transmembrane region" description="Helical" evidence="1">
    <location>
        <begin position="20"/>
        <end position="39"/>
    </location>
</feature>
<name>A0A6J4RCM8_9ACTN</name>
<accession>A0A6J4RCM8</accession>
<keyword evidence="1" id="KW-0472">Membrane</keyword>
<dbReference type="InterPro" id="IPR055966">
    <property type="entry name" value="DUF7544"/>
</dbReference>
<dbReference type="Pfam" id="PF24400">
    <property type="entry name" value="DUF7544"/>
    <property type="match status" value="1"/>
</dbReference>
<dbReference type="EMBL" id="CADCVE010000089">
    <property type="protein sequence ID" value="CAA9462036.1"/>
    <property type="molecule type" value="Genomic_DNA"/>
</dbReference>
<dbReference type="AlphaFoldDB" id="A0A6J4RCM8"/>
<feature type="transmembrane region" description="Helical" evidence="1">
    <location>
        <begin position="79"/>
        <end position="102"/>
    </location>
</feature>
<organism evidence="2">
    <name type="scientific">uncultured Rubrobacteraceae bacterium</name>
    <dbReference type="NCBI Taxonomy" id="349277"/>
    <lineage>
        <taxon>Bacteria</taxon>
        <taxon>Bacillati</taxon>
        <taxon>Actinomycetota</taxon>
        <taxon>Rubrobacteria</taxon>
        <taxon>Rubrobacterales</taxon>
        <taxon>Rubrobacteraceae</taxon>
        <taxon>environmental samples</taxon>
    </lineage>
</organism>
<proteinExistence type="predicted"/>
<evidence type="ECO:0000256" key="1">
    <source>
        <dbReference type="SAM" id="Phobius"/>
    </source>
</evidence>
<feature type="transmembrane region" description="Helical" evidence="1">
    <location>
        <begin position="137"/>
        <end position="167"/>
    </location>
</feature>
<reference evidence="2" key="1">
    <citation type="submission" date="2020-02" db="EMBL/GenBank/DDBJ databases">
        <authorList>
            <person name="Meier V. D."/>
        </authorList>
    </citation>
    <scope>NUCLEOTIDE SEQUENCE</scope>
    <source>
        <strain evidence="2">AVDCRST_MAG28</strain>
    </source>
</reference>
<protein>
    <submittedName>
        <fullName evidence="2">Uncharacterized protein</fullName>
    </submittedName>
</protein>
<sequence>MNYGDLIKDAFWLTLRNRYLWFFGFFAGGTSTGVTNFNIPSGGPGGFDDEDFGEPGGGDFRSQVSGQGFDPGQLMSDNLILILGIITLIVLVVLFFIVMTLISQGALAESVAAIDRNESRRFSSAFRAGVSNFWRVLGYYLLFILIVLGLLLSIGIPIALLVVGVFAGTESTGARIATAVLAGLTVIVILIVVFIPLSIIGQFALREIVVGRTGVVGSVGSGYRLFRRNLGRSLLVWLIQVALSIGAGIVLLIVLLILGFILFLPTIILAVAGYATAAIVAGIVAALILLPILIVASGALGTFSHSYWTLAYLRLVSPIERATVQEV</sequence>
<feature type="transmembrane region" description="Helical" evidence="1">
    <location>
        <begin position="234"/>
        <end position="261"/>
    </location>
</feature>
<feature type="transmembrane region" description="Helical" evidence="1">
    <location>
        <begin position="267"/>
        <end position="296"/>
    </location>
</feature>
<keyword evidence="1" id="KW-0812">Transmembrane</keyword>
<feature type="transmembrane region" description="Helical" evidence="1">
    <location>
        <begin position="173"/>
        <end position="197"/>
    </location>
</feature>
<gene>
    <name evidence="2" type="ORF">AVDCRST_MAG28-3455</name>
</gene>
<evidence type="ECO:0000313" key="2">
    <source>
        <dbReference type="EMBL" id="CAA9462036.1"/>
    </source>
</evidence>
<keyword evidence="1" id="KW-1133">Transmembrane helix</keyword>